<comment type="caution">
    <text evidence="3">The sequence shown here is derived from an EMBL/GenBank/DDBJ whole genome shotgun (WGS) entry which is preliminary data.</text>
</comment>
<dbReference type="Proteomes" id="UP001151760">
    <property type="component" value="Unassembled WGS sequence"/>
</dbReference>
<accession>A0ABQ5I0I5</accession>
<name>A0ABQ5I0I5_9ASTR</name>
<feature type="region of interest" description="Disordered" evidence="1">
    <location>
        <begin position="240"/>
        <end position="271"/>
    </location>
</feature>
<reference evidence="3" key="2">
    <citation type="submission" date="2022-01" db="EMBL/GenBank/DDBJ databases">
        <authorList>
            <person name="Yamashiro T."/>
            <person name="Shiraishi A."/>
            <person name="Satake H."/>
            <person name="Nakayama K."/>
        </authorList>
    </citation>
    <scope>NUCLEOTIDE SEQUENCE</scope>
</reference>
<evidence type="ECO:0000313" key="3">
    <source>
        <dbReference type="EMBL" id="GJT93636.1"/>
    </source>
</evidence>
<evidence type="ECO:0000313" key="4">
    <source>
        <dbReference type="Proteomes" id="UP001151760"/>
    </source>
</evidence>
<organism evidence="3 4">
    <name type="scientific">Tanacetum coccineum</name>
    <dbReference type="NCBI Taxonomy" id="301880"/>
    <lineage>
        <taxon>Eukaryota</taxon>
        <taxon>Viridiplantae</taxon>
        <taxon>Streptophyta</taxon>
        <taxon>Embryophyta</taxon>
        <taxon>Tracheophyta</taxon>
        <taxon>Spermatophyta</taxon>
        <taxon>Magnoliopsida</taxon>
        <taxon>eudicotyledons</taxon>
        <taxon>Gunneridae</taxon>
        <taxon>Pentapetalae</taxon>
        <taxon>asterids</taxon>
        <taxon>campanulids</taxon>
        <taxon>Asterales</taxon>
        <taxon>Asteraceae</taxon>
        <taxon>Asteroideae</taxon>
        <taxon>Anthemideae</taxon>
        <taxon>Anthemidinae</taxon>
        <taxon>Tanacetum</taxon>
    </lineage>
</organism>
<gene>
    <name evidence="3" type="ORF">Tco_1082481</name>
</gene>
<dbReference type="Pfam" id="PF07727">
    <property type="entry name" value="RVT_2"/>
    <property type="match status" value="1"/>
</dbReference>
<dbReference type="PANTHER" id="PTHR11439">
    <property type="entry name" value="GAG-POL-RELATED RETROTRANSPOSON"/>
    <property type="match status" value="1"/>
</dbReference>
<proteinExistence type="predicted"/>
<dbReference type="PANTHER" id="PTHR11439:SF495">
    <property type="entry name" value="REVERSE TRANSCRIPTASE, RNA-DEPENDENT DNA POLYMERASE-RELATED"/>
    <property type="match status" value="1"/>
</dbReference>
<sequence length="843" mass="94235">MSGEEPATQIAPVESPQMVSTVKLPILKKGEYTLWSMRMEQYLTNTDYSLWQVILNGDGPIQVTTDENGVETEVPPKTAQALLERQRERKAKSILLLAIPDEYQLRFHAIKDAKTLWAAIKSRFGGNVESKKMQKNVLKQQFENFSVSDTEGLDKAYDRFQKLISLLEVHGAAVSNEDANQKFLRALPSSWNNVALIMRNKAGIDDLDIDDLYNNLKVFEADIKGSSGSSSNSQNVAFLSAEDTSSSNEVNTANGVSTASGHNSQGQASSSSYTDDLMELLQGKATRASNTNSFNIVSTLVNVASAPRTFNDAGPSFIPLGGSFPLDVNDPPDDPFMPDLEDTAEVQHTGIFGSAYDDDDLDTCNSPYADQVVGAEADFNNMEPSTVFSPIPTTRVHSIHPKDQIIRDPRSAVQTRGMTKKSSGEHAMISYVQKQRSWVEAMQEELLQFKIQKVWTLVNLPYGKKAISTKWVYRNKKDERGLKQSDDIIFGSTKKSLCTDFEQIMHKRFQMSSMGELTFFLGLQVKQKEDRIFISQDKYVGEILKKFGFSSIRTANTPMETNKALTKDEDGEDVDVQLYRSMIGSLIYLTSSRLDIMFSDSFSDSDYTGASLDRKSTIGGCQFLGSRLISWQCKKQTVVANSTPEAEYIAASQCHGQVLWIQNQLLDYGYNFMQTKIYVDNESAICVVKNLVYHSKTKHIEIRHNFIRDSYEKRLIEMVKIHTDNNVADLLTKAFDGRLMVYKCSGLYTSAIWIEVGRIGTARLSKANTATSKIVNPIKQIHAIVDNKAVVISESSVRSDLLFNDEDGITCLTNDEIFENLALMGYEQLSTKLTFQKGSFSPQ</sequence>
<dbReference type="Pfam" id="PF14223">
    <property type="entry name" value="Retrotran_gag_2"/>
    <property type="match status" value="1"/>
</dbReference>
<dbReference type="EMBL" id="BQNB010020220">
    <property type="protein sequence ID" value="GJT93636.1"/>
    <property type="molecule type" value="Genomic_DNA"/>
</dbReference>
<dbReference type="CDD" id="cd09272">
    <property type="entry name" value="RNase_HI_RT_Ty1"/>
    <property type="match status" value="1"/>
</dbReference>
<dbReference type="InterPro" id="IPR013103">
    <property type="entry name" value="RVT_2"/>
</dbReference>
<evidence type="ECO:0000256" key="1">
    <source>
        <dbReference type="SAM" id="MobiDB-lite"/>
    </source>
</evidence>
<evidence type="ECO:0000259" key="2">
    <source>
        <dbReference type="Pfam" id="PF07727"/>
    </source>
</evidence>
<protein>
    <submittedName>
        <fullName evidence="3">Ribonuclease H-like domain-containing protein</fullName>
    </submittedName>
</protein>
<feature type="domain" description="Reverse transcriptase Ty1/copia-type" evidence="2">
    <location>
        <begin position="486"/>
        <end position="560"/>
    </location>
</feature>
<keyword evidence="4" id="KW-1185">Reference proteome</keyword>
<reference evidence="3" key="1">
    <citation type="journal article" date="2022" name="Int. J. Mol. Sci.">
        <title>Draft Genome of Tanacetum Coccineum: Genomic Comparison of Closely Related Tanacetum-Family Plants.</title>
        <authorList>
            <person name="Yamashiro T."/>
            <person name="Shiraishi A."/>
            <person name="Nakayama K."/>
            <person name="Satake H."/>
        </authorList>
    </citation>
    <scope>NUCLEOTIDE SEQUENCE</scope>
</reference>